<feature type="transmembrane region" description="Helical" evidence="2">
    <location>
        <begin position="56"/>
        <end position="73"/>
    </location>
</feature>
<dbReference type="NCBIfam" id="TIGR00254">
    <property type="entry name" value="GGDEF"/>
    <property type="match status" value="1"/>
</dbReference>
<accession>A0ABS2AIP8</accession>
<organism evidence="4 5">
    <name type="scientific">Paractinoplanes ovalisporus</name>
    <dbReference type="NCBI Taxonomy" id="2810368"/>
    <lineage>
        <taxon>Bacteria</taxon>
        <taxon>Bacillati</taxon>
        <taxon>Actinomycetota</taxon>
        <taxon>Actinomycetes</taxon>
        <taxon>Micromonosporales</taxon>
        <taxon>Micromonosporaceae</taxon>
        <taxon>Paractinoplanes</taxon>
    </lineage>
</organism>
<dbReference type="EMBL" id="JAENHP010000011">
    <property type="protein sequence ID" value="MBM2619711.1"/>
    <property type="molecule type" value="Genomic_DNA"/>
</dbReference>
<feature type="domain" description="GGDEF" evidence="3">
    <location>
        <begin position="395"/>
        <end position="523"/>
    </location>
</feature>
<feature type="transmembrane region" description="Helical" evidence="2">
    <location>
        <begin position="27"/>
        <end position="44"/>
    </location>
</feature>
<dbReference type="SMART" id="SM00267">
    <property type="entry name" value="GGDEF"/>
    <property type="match status" value="1"/>
</dbReference>
<proteinExistence type="predicted"/>
<keyword evidence="2" id="KW-0472">Membrane</keyword>
<dbReference type="Gene3D" id="3.30.70.270">
    <property type="match status" value="1"/>
</dbReference>
<evidence type="ECO:0000256" key="2">
    <source>
        <dbReference type="SAM" id="Phobius"/>
    </source>
</evidence>
<dbReference type="PANTHER" id="PTHR45138">
    <property type="entry name" value="REGULATORY COMPONENTS OF SENSORY TRANSDUCTION SYSTEM"/>
    <property type="match status" value="1"/>
</dbReference>
<feature type="transmembrane region" description="Helical" evidence="2">
    <location>
        <begin position="109"/>
        <end position="127"/>
    </location>
</feature>
<name>A0ABS2AIP8_9ACTN</name>
<dbReference type="RefSeq" id="WP_203379693.1">
    <property type="nucleotide sequence ID" value="NZ_JAENHP010000011.1"/>
</dbReference>
<gene>
    <name evidence="4" type="ORF">JIG36_29805</name>
</gene>
<dbReference type="InterPro" id="IPR000160">
    <property type="entry name" value="GGDEF_dom"/>
</dbReference>
<dbReference type="PANTHER" id="PTHR45138:SF9">
    <property type="entry name" value="DIGUANYLATE CYCLASE DGCM-RELATED"/>
    <property type="match status" value="1"/>
</dbReference>
<keyword evidence="2" id="KW-1133">Transmembrane helix</keyword>
<feature type="transmembrane region" description="Helical" evidence="2">
    <location>
        <begin position="85"/>
        <end position="103"/>
    </location>
</feature>
<sequence length="534" mass="57818">MPTWNRRPKHGQIKPGELVPVADRIRWVLGWRAILGVAVLVVWWFSDQAHGTDRAWIGWAVAWPVVTTLSLLASRAGRRVARSALTLSLLGDGVLLGTANWAMPDQHDAMGFLIFLHAMAVTLLASFRTGVRIAIWHCVITVLFVDAINLGMLADTSPNVSGATLWLQFAALWLAVLSTAAFAAKNERELRRRRHDADLLRQFGLGVTSAPDPASVAAALAEFGYAELPAHRVVVVAHVGGATEHDEPQRLGATIENGRLTVLNRLGPDSEPGRHSVIRRAIASGPQLVRGVDPRTDPWLAGMLPGARNVVVLPFAVDQIAGAMVVEVRRRRLERRVVETALQAAMHASVAMDRILLTEHIRRTAETDALTRVANRKRFDEAFAVELGRSAAEGTDLALTLVDIDHFKKLNDTFGHLTGDEVLRLVATVIREAVDTTDLVARYGGEEFAVIMPGRDAVAALAVAERIRLRIGALETVTAVSASLGVATCPAHGTDAAGLINSADAALYESKRNGRDQVTFASAEPDREPSEMAR</sequence>
<evidence type="ECO:0000256" key="1">
    <source>
        <dbReference type="SAM" id="MobiDB-lite"/>
    </source>
</evidence>
<dbReference type="PROSITE" id="PS50887">
    <property type="entry name" value="GGDEF"/>
    <property type="match status" value="1"/>
</dbReference>
<dbReference type="InterPro" id="IPR050469">
    <property type="entry name" value="Diguanylate_Cyclase"/>
</dbReference>
<protein>
    <submittedName>
        <fullName evidence="4">GGDEF domain-containing protein</fullName>
    </submittedName>
</protein>
<keyword evidence="5" id="KW-1185">Reference proteome</keyword>
<dbReference type="CDD" id="cd01949">
    <property type="entry name" value="GGDEF"/>
    <property type="match status" value="1"/>
</dbReference>
<evidence type="ECO:0000313" key="4">
    <source>
        <dbReference type="EMBL" id="MBM2619711.1"/>
    </source>
</evidence>
<reference evidence="4 5" key="1">
    <citation type="submission" date="2021-01" db="EMBL/GenBank/DDBJ databases">
        <title>Actinoplanes sp. nov. LDG1-06 isolated from lichen.</title>
        <authorList>
            <person name="Saeng-In P."/>
            <person name="Phongsopitanun W."/>
            <person name="Kanchanasin P."/>
            <person name="Yuki M."/>
            <person name="Kudo T."/>
            <person name="Ohkuma M."/>
            <person name="Tanasupawat S."/>
        </authorList>
    </citation>
    <scope>NUCLEOTIDE SEQUENCE [LARGE SCALE GENOMIC DNA]</scope>
    <source>
        <strain evidence="4 5">LDG1-06</strain>
    </source>
</reference>
<comment type="caution">
    <text evidence="4">The sequence shown here is derived from an EMBL/GenBank/DDBJ whole genome shotgun (WGS) entry which is preliminary data.</text>
</comment>
<feature type="region of interest" description="Disordered" evidence="1">
    <location>
        <begin position="515"/>
        <end position="534"/>
    </location>
</feature>
<feature type="compositionally biased region" description="Basic and acidic residues" evidence="1">
    <location>
        <begin position="524"/>
        <end position="534"/>
    </location>
</feature>
<dbReference type="InterPro" id="IPR029787">
    <property type="entry name" value="Nucleotide_cyclase"/>
</dbReference>
<dbReference type="InterPro" id="IPR043128">
    <property type="entry name" value="Rev_trsase/Diguanyl_cyclase"/>
</dbReference>
<dbReference type="Proteomes" id="UP000632138">
    <property type="component" value="Unassembled WGS sequence"/>
</dbReference>
<feature type="transmembrane region" description="Helical" evidence="2">
    <location>
        <begin position="165"/>
        <end position="184"/>
    </location>
</feature>
<dbReference type="SUPFAM" id="SSF55073">
    <property type="entry name" value="Nucleotide cyclase"/>
    <property type="match status" value="1"/>
</dbReference>
<evidence type="ECO:0000313" key="5">
    <source>
        <dbReference type="Proteomes" id="UP000632138"/>
    </source>
</evidence>
<feature type="transmembrane region" description="Helical" evidence="2">
    <location>
        <begin position="134"/>
        <end position="153"/>
    </location>
</feature>
<keyword evidence="2" id="KW-0812">Transmembrane</keyword>
<dbReference type="Pfam" id="PF00990">
    <property type="entry name" value="GGDEF"/>
    <property type="match status" value="1"/>
</dbReference>
<evidence type="ECO:0000259" key="3">
    <source>
        <dbReference type="PROSITE" id="PS50887"/>
    </source>
</evidence>